<dbReference type="AlphaFoldDB" id="A0A7X0BQK2"/>
<dbReference type="PRINTS" id="PR00757">
    <property type="entry name" value="AMINEOXDASEF"/>
</dbReference>
<dbReference type="InterPro" id="IPR050703">
    <property type="entry name" value="Flavin_MAO"/>
</dbReference>
<comment type="similarity">
    <text evidence="2">Belongs to the flavin monoamine oxidase family.</text>
</comment>
<dbReference type="PANTHER" id="PTHR43563:SF1">
    <property type="entry name" value="AMINE OXIDASE [FLAVIN-CONTAINING] B"/>
    <property type="match status" value="1"/>
</dbReference>
<dbReference type="InterPro" id="IPR006311">
    <property type="entry name" value="TAT_signal"/>
</dbReference>
<dbReference type="InterPro" id="IPR002937">
    <property type="entry name" value="Amino_oxidase"/>
</dbReference>
<organism evidence="6 7">
    <name type="scientific">Pseudomonas fluvialis</name>
    <dbReference type="NCBI Taxonomy" id="1793966"/>
    <lineage>
        <taxon>Bacteria</taxon>
        <taxon>Pseudomonadati</taxon>
        <taxon>Pseudomonadota</taxon>
        <taxon>Gammaproteobacteria</taxon>
        <taxon>Pseudomonadales</taxon>
        <taxon>Pseudomonadaceae</taxon>
        <taxon>Pseudomonas</taxon>
    </lineage>
</organism>
<dbReference type="Proteomes" id="UP000557193">
    <property type="component" value="Unassembled WGS sequence"/>
</dbReference>
<dbReference type="Gene3D" id="3.50.50.60">
    <property type="entry name" value="FAD/NAD(P)-binding domain"/>
    <property type="match status" value="1"/>
</dbReference>
<feature type="binding site" evidence="4">
    <location>
        <begin position="100"/>
        <end position="101"/>
    </location>
    <ligand>
        <name>FAD</name>
        <dbReference type="ChEBI" id="CHEBI:57692"/>
    </ligand>
</feature>
<evidence type="ECO:0000256" key="3">
    <source>
        <dbReference type="ARBA" id="ARBA00023002"/>
    </source>
</evidence>
<feature type="domain" description="Amine oxidase" evidence="5">
    <location>
        <begin position="80"/>
        <end position="522"/>
    </location>
</feature>
<dbReference type="Gene3D" id="3.90.660.10">
    <property type="match status" value="1"/>
</dbReference>
<sequence>MARTPLLRRLQALSRLAADTQDTDLDLQQAIAAQHSRRTVLKGMGLAGMAAAGAGLPGVVQAALGNGNGTTSVAVIGGGLGGLAAAYELKKVGIDAVVYEAATRLGGRCFSNRNTFPGQIAENGGELIDTYQVEILNLAAELGLTVDDLQVYDEAVGGEDFYFLQGQRYSVEEAYNDFKAIQKQLNTDVAKAPFPTLWNSYTARGQELDRMTITQWINLYVPGGITSRLGRLLDIAYEIEYGAACNEQSALNLIYLLGYSKQNSLQMFGESNERFHIRGGNDQLVSGMAARLSGSQIQLGHELTRIALNPDGSYTLDFKTAGGPLRVVSQHVVMAIPFTILRSSVDFSGAGFDALKTTAIREMPMGNNSKFQLQFRNRIWRQQNCNGATYSDTGYQDTWEVTRAQAGAEGIINNFTGGATAVAMNTASLDTKAAQFLGQFERLIPGITNEWNGRVILNYWPGYKWTKGAYGYYAPGNYTRFVGYEGARQGNCHFCGEHTSIESQGYLNGAVETGQRCAKEIIADLKGQSAA</sequence>
<proteinExistence type="inferred from homology"/>
<evidence type="ECO:0000259" key="5">
    <source>
        <dbReference type="Pfam" id="PF01593"/>
    </source>
</evidence>
<dbReference type="EMBL" id="JACHLL010000001">
    <property type="protein sequence ID" value="MBB6340598.1"/>
    <property type="molecule type" value="Genomic_DNA"/>
</dbReference>
<comment type="cofactor">
    <cofactor evidence="1">
        <name>FAD</name>
        <dbReference type="ChEBI" id="CHEBI:57692"/>
    </cofactor>
</comment>
<evidence type="ECO:0000256" key="2">
    <source>
        <dbReference type="ARBA" id="ARBA00005995"/>
    </source>
</evidence>
<dbReference type="Pfam" id="PF01593">
    <property type="entry name" value="Amino_oxidase"/>
    <property type="match status" value="1"/>
</dbReference>
<protein>
    <submittedName>
        <fullName evidence="6">Monoamine oxidase</fullName>
        <ecNumber evidence="6">1.4.3.4</ecNumber>
    </submittedName>
</protein>
<dbReference type="Gene3D" id="1.10.405.10">
    <property type="entry name" value="Guanine Nucleotide Dissociation Inhibitor, domain 1"/>
    <property type="match status" value="1"/>
</dbReference>
<dbReference type="EC" id="1.4.3.4" evidence="6"/>
<keyword evidence="7" id="KW-1185">Reference proteome</keyword>
<gene>
    <name evidence="6" type="ORF">HNP49_000748</name>
</gene>
<feature type="binding site" evidence="4">
    <location>
        <position position="415"/>
    </location>
    <ligand>
        <name>substrate</name>
    </ligand>
</feature>
<reference evidence="6 7" key="1">
    <citation type="submission" date="2020-08" db="EMBL/GenBank/DDBJ databases">
        <title>Functional genomics of gut bacteria from endangered species of beetles.</title>
        <authorList>
            <person name="Carlos-Shanley C."/>
        </authorList>
    </citation>
    <scope>NUCLEOTIDE SEQUENCE [LARGE SCALE GENOMIC DNA]</scope>
    <source>
        <strain evidence="6 7">S00202</strain>
    </source>
</reference>
<evidence type="ECO:0000256" key="1">
    <source>
        <dbReference type="ARBA" id="ARBA00001974"/>
    </source>
</evidence>
<dbReference type="InterPro" id="IPR001613">
    <property type="entry name" value="Flavin_amine_oxidase"/>
</dbReference>
<dbReference type="SUPFAM" id="SSF54373">
    <property type="entry name" value="FAD-linked reductases, C-terminal domain"/>
    <property type="match status" value="1"/>
</dbReference>
<name>A0A7X0BQK2_9PSED</name>
<dbReference type="SUPFAM" id="SSF51905">
    <property type="entry name" value="FAD/NAD(P)-binding domain"/>
    <property type="match status" value="1"/>
</dbReference>
<dbReference type="PROSITE" id="PS51318">
    <property type="entry name" value="TAT"/>
    <property type="match status" value="1"/>
</dbReference>
<dbReference type="RefSeq" id="WP_184680727.1">
    <property type="nucleotide sequence ID" value="NZ_JACHLL010000001.1"/>
</dbReference>
<accession>A0A7X0BQK2</accession>
<evidence type="ECO:0000313" key="7">
    <source>
        <dbReference type="Proteomes" id="UP000557193"/>
    </source>
</evidence>
<evidence type="ECO:0000256" key="4">
    <source>
        <dbReference type="PIRSR" id="PIRSR601613-1"/>
    </source>
</evidence>
<comment type="caution">
    <text evidence="6">The sequence shown here is derived from an EMBL/GenBank/DDBJ whole genome shotgun (WGS) entry which is preliminary data.</text>
</comment>
<dbReference type="GO" id="GO:0097621">
    <property type="term" value="F:monoamine oxidase activity"/>
    <property type="evidence" value="ECO:0007669"/>
    <property type="project" value="UniProtKB-EC"/>
</dbReference>
<dbReference type="PANTHER" id="PTHR43563">
    <property type="entry name" value="AMINE OXIDASE"/>
    <property type="match status" value="1"/>
</dbReference>
<evidence type="ECO:0000313" key="6">
    <source>
        <dbReference type="EMBL" id="MBB6340598.1"/>
    </source>
</evidence>
<dbReference type="InterPro" id="IPR036188">
    <property type="entry name" value="FAD/NAD-bd_sf"/>
</dbReference>
<keyword evidence="3 6" id="KW-0560">Oxidoreductase</keyword>